<evidence type="ECO:0000256" key="8">
    <source>
        <dbReference type="ARBA" id="ARBA00022723"/>
    </source>
</evidence>
<dbReference type="GO" id="GO:0016020">
    <property type="term" value="C:membrane"/>
    <property type="evidence" value="ECO:0007669"/>
    <property type="project" value="UniProtKB-SubCell"/>
</dbReference>
<dbReference type="GO" id="GO:0015031">
    <property type="term" value="P:protein transport"/>
    <property type="evidence" value="ECO:0007669"/>
    <property type="project" value="UniProtKB-KW"/>
</dbReference>
<reference evidence="21" key="1">
    <citation type="submission" date="2023-03" db="EMBL/GenBank/DDBJ databases">
        <authorList>
            <person name="Steffen K."/>
            <person name="Cardenas P."/>
        </authorList>
    </citation>
    <scope>NUCLEOTIDE SEQUENCE</scope>
</reference>
<dbReference type="GO" id="GO:0005525">
    <property type="term" value="F:GTP binding"/>
    <property type="evidence" value="ECO:0007669"/>
    <property type="project" value="UniProtKB-KW"/>
</dbReference>
<evidence type="ECO:0000256" key="6">
    <source>
        <dbReference type="ARBA" id="ARBA00022640"/>
    </source>
</evidence>
<gene>
    <name evidence="21" type="ORF">GBAR_LOCUS5520</name>
</gene>
<keyword evidence="8" id="KW-0479">Metal-binding</keyword>
<comment type="cofactor">
    <cofactor evidence="1">
        <name>Mg(2+)</name>
        <dbReference type="ChEBI" id="CHEBI:18420"/>
    </cofactor>
</comment>
<dbReference type="Pfam" id="PF04548">
    <property type="entry name" value="AIG1"/>
    <property type="match status" value="1"/>
</dbReference>
<comment type="caution">
    <text evidence="21">The sequence shown here is derived from an EMBL/GenBank/DDBJ whole genome shotgun (WGS) entry which is preliminary data.</text>
</comment>
<evidence type="ECO:0000259" key="20">
    <source>
        <dbReference type="Pfam" id="PF04548"/>
    </source>
</evidence>
<evidence type="ECO:0000256" key="14">
    <source>
        <dbReference type="ARBA" id="ARBA00022989"/>
    </source>
</evidence>
<keyword evidence="22" id="KW-1185">Reference proteome</keyword>
<evidence type="ECO:0000259" key="19">
    <source>
        <dbReference type="Pfam" id="PF01926"/>
    </source>
</evidence>
<dbReference type="CDD" id="cd00882">
    <property type="entry name" value="Ras_like_GTPase"/>
    <property type="match status" value="1"/>
</dbReference>
<feature type="domain" description="G" evidence="19">
    <location>
        <begin position="307"/>
        <end position="397"/>
    </location>
</feature>
<evidence type="ECO:0000256" key="3">
    <source>
        <dbReference type="ARBA" id="ARBA00008535"/>
    </source>
</evidence>
<evidence type="ECO:0000256" key="10">
    <source>
        <dbReference type="ARBA" id="ARBA00022801"/>
    </source>
</evidence>
<evidence type="ECO:0000256" key="7">
    <source>
        <dbReference type="ARBA" id="ARBA00022692"/>
    </source>
</evidence>
<evidence type="ECO:0000256" key="4">
    <source>
        <dbReference type="ARBA" id="ARBA00022448"/>
    </source>
</evidence>
<evidence type="ECO:0000256" key="15">
    <source>
        <dbReference type="ARBA" id="ARBA00023134"/>
    </source>
</evidence>
<dbReference type="EMBL" id="CASHTH010000813">
    <property type="protein sequence ID" value="CAI8007978.1"/>
    <property type="molecule type" value="Genomic_DNA"/>
</dbReference>
<evidence type="ECO:0000256" key="13">
    <source>
        <dbReference type="ARBA" id="ARBA00022927"/>
    </source>
</evidence>
<organism evidence="21 22">
    <name type="scientific">Geodia barretti</name>
    <name type="common">Barrett's horny sponge</name>
    <dbReference type="NCBI Taxonomy" id="519541"/>
    <lineage>
        <taxon>Eukaryota</taxon>
        <taxon>Metazoa</taxon>
        <taxon>Porifera</taxon>
        <taxon>Demospongiae</taxon>
        <taxon>Heteroscleromorpha</taxon>
        <taxon>Tetractinellida</taxon>
        <taxon>Astrophorina</taxon>
        <taxon>Geodiidae</taxon>
        <taxon>Geodia</taxon>
    </lineage>
</organism>
<dbReference type="Pfam" id="PF01926">
    <property type="entry name" value="MMR_HSR1"/>
    <property type="match status" value="1"/>
</dbReference>
<keyword evidence="15" id="KW-0342">GTP-binding</keyword>
<dbReference type="AlphaFoldDB" id="A0AA35RAQ2"/>
<evidence type="ECO:0000256" key="11">
    <source>
        <dbReference type="ARBA" id="ARBA00022805"/>
    </source>
</evidence>
<evidence type="ECO:0000256" key="17">
    <source>
        <dbReference type="ARBA" id="ARBA00024013"/>
    </source>
</evidence>
<comment type="subcellular location">
    <subcellularLocation>
        <location evidence="2">Membrane</location>
        <topology evidence="2">Single-pass membrane protein</topology>
    </subcellularLocation>
    <subcellularLocation>
        <location evidence="17">Plastid</location>
        <location evidence="17">Chloroplast outer membrane</location>
    </subcellularLocation>
</comment>
<keyword evidence="11" id="KW-1002">Plastid outer membrane</keyword>
<accession>A0AA35RAQ2</accession>
<evidence type="ECO:0000256" key="5">
    <source>
        <dbReference type="ARBA" id="ARBA00022528"/>
    </source>
</evidence>
<dbReference type="Gene3D" id="3.40.50.300">
    <property type="entry name" value="P-loop containing nucleotide triphosphate hydrolases"/>
    <property type="match status" value="2"/>
</dbReference>
<keyword evidence="16" id="KW-0472">Membrane</keyword>
<keyword evidence="4" id="KW-0813">Transport</keyword>
<keyword evidence="10" id="KW-0378">Hydrolase</keyword>
<evidence type="ECO:0000256" key="2">
    <source>
        <dbReference type="ARBA" id="ARBA00004167"/>
    </source>
</evidence>
<keyword evidence="13" id="KW-0653">Protein transport</keyword>
<evidence type="ECO:0000313" key="21">
    <source>
        <dbReference type="EMBL" id="CAI8007978.1"/>
    </source>
</evidence>
<dbReference type="InterPro" id="IPR045058">
    <property type="entry name" value="GIMA/IAN/Toc"/>
</dbReference>
<dbReference type="GO" id="GO:0016787">
    <property type="term" value="F:hydrolase activity"/>
    <property type="evidence" value="ECO:0007669"/>
    <property type="project" value="UniProtKB-KW"/>
</dbReference>
<name>A0AA35RAQ2_GEOBA</name>
<dbReference type="PANTHER" id="PTHR10903:SF135">
    <property type="entry name" value="TRANSLOCASE OF CHLOROPLAST 120, CHLOROPLASTIC-RELATED"/>
    <property type="match status" value="1"/>
</dbReference>
<evidence type="ECO:0000256" key="18">
    <source>
        <dbReference type="SAM" id="MobiDB-lite"/>
    </source>
</evidence>
<dbReference type="InterPro" id="IPR006703">
    <property type="entry name" value="G_AIG1"/>
</dbReference>
<keyword evidence="5" id="KW-0150">Chloroplast</keyword>
<evidence type="ECO:0000313" key="22">
    <source>
        <dbReference type="Proteomes" id="UP001174909"/>
    </source>
</evidence>
<comment type="similarity">
    <text evidence="3">Belongs to the TRAFAC class TrmE-Era-EngA-EngB-Septin-like GTPase superfamily. AIG1/Toc34/Toc159-like paraseptin GTPase family. IAN subfamily.</text>
</comment>
<feature type="domain" description="AIG1-type G" evidence="20">
    <location>
        <begin position="8"/>
        <end position="145"/>
    </location>
</feature>
<keyword evidence="9" id="KW-0547">Nucleotide-binding</keyword>
<dbReference type="Proteomes" id="UP001174909">
    <property type="component" value="Unassembled WGS sequence"/>
</dbReference>
<dbReference type="InterPro" id="IPR027417">
    <property type="entry name" value="P-loop_NTPase"/>
</dbReference>
<protein>
    <submittedName>
        <fullName evidence="21">Translocase of chloroplast 34 homolog, chloroplastic</fullName>
    </submittedName>
</protein>
<keyword evidence="12" id="KW-0460">Magnesium</keyword>
<keyword evidence="14" id="KW-1133">Transmembrane helix</keyword>
<dbReference type="SUPFAM" id="SSF52540">
    <property type="entry name" value="P-loop containing nucleoside triphosphate hydrolases"/>
    <property type="match status" value="2"/>
</dbReference>
<dbReference type="GO" id="GO:0046872">
    <property type="term" value="F:metal ion binding"/>
    <property type="evidence" value="ECO:0007669"/>
    <property type="project" value="UniProtKB-KW"/>
</dbReference>
<dbReference type="InterPro" id="IPR006073">
    <property type="entry name" value="GTP-bd"/>
</dbReference>
<evidence type="ECO:0000256" key="9">
    <source>
        <dbReference type="ARBA" id="ARBA00022741"/>
    </source>
</evidence>
<evidence type="ECO:0000256" key="1">
    <source>
        <dbReference type="ARBA" id="ARBA00001946"/>
    </source>
</evidence>
<proteinExistence type="inferred from homology"/>
<evidence type="ECO:0000256" key="16">
    <source>
        <dbReference type="ARBA" id="ARBA00023136"/>
    </source>
</evidence>
<keyword evidence="6" id="KW-0934">Plastid</keyword>
<evidence type="ECO:0000256" key="12">
    <source>
        <dbReference type="ARBA" id="ARBA00022842"/>
    </source>
</evidence>
<sequence>MSGKKRIEILVTGTSGVGKSTLVNALVGKRVANTGDQLLRDGSGYVKRYEGTVEDGVEIVVWDSPGLEDGQGKDNQYLNELKKKCGNVDVVIYCVDLSATRSYGLSAAEVAPNDLSAVKKLTATFGSNWWKRSVFAMTRANVLESALKVKPDVDKRFNGRLQEWKERIHATLIATGVPQEVAYTIPVEPVGHPKKPRLPGREKWLDSLWCIILTSVTTPSTREKSHKTPALCPESTHGEGQNAPDSVKPIAQQYPEATYKRDPASFNPQAPTAAYKLGQGTVGSVASSKRTSASLAPTSDSKRRVEILVTGAPGVGKSTLVNTLVGRRVADTGDPLLRNGPNKVIGHQWTAGEGLEIVVWDSPGIEEGSVNECLAQLNQKCRNLTIVIYCLDLSATRSYGLTAADIAPSDLFAIKKLSANFGFSWWERSIFAMTRANVLESALKVKPDFQDKFYDRLRDWEERIYTTLVANGVPKEISFRIPVEPVGHPKKPRLVDLQDWIGELWCIIMKTATPPSPTDLPHLSDMEAGERECNRCCIS</sequence>
<keyword evidence="7" id="KW-0812">Transmembrane</keyword>
<feature type="region of interest" description="Disordered" evidence="18">
    <location>
        <begin position="221"/>
        <end position="247"/>
    </location>
</feature>
<dbReference type="PANTHER" id="PTHR10903">
    <property type="entry name" value="GTPASE, IMAP FAMILY MEMBER-RELATED"/>
    <property type="match status" value="1"/>
</dbReference>